<proteinExistence type="inferred from homology"/>
<dbReference type="InterPro" id="IPR033121">
    <property type="entry name" value="PEPTIDASE_A1"/>
</dbReference>
<dbReference type="PANTHER" id="PTHR47965">
    <property type="entry name" value="ASPARTYL PROTEASE-RELATED"/>
    <property type="match status" value="1"/>
</dbReference>
<dbReference type="InterPro" id="IPR001461">
    <property type="entry name" value="Aspartic_peptidase_A1"/>
</dbReference>
<dbReference type="InterPro" id="IPR021109">
    <property type="entry name" value="Peptidase_aspartic_dom_sf"/>
</dbReference>
<evidence type="ECO:0000259" key="4">
    <source>
        <dbReference type="PROSITE" id="PS51767"/>
    </source>
</evidence>
<feature type="domain" description="Peptidase A1" evidence="4">
    <location>
        <begin position="43"/>
        <end position="371"/>
    </location>
</feature>
<dbReference type="AlphaFoldDB" id="A0ABD3C8F6"/>
<comment type="caution">
    <text evidence="5">The sequence shown here is derived from an EMBL/GenBank/DDBJ whole genome shotgun (WGS) entry which is preliminary data.</text>
</comment>
<dbReference type="PANTHER" id="PTHR47965:SF22">
    <property type="entry name" value="EUKARYOTIC ASPARTYL PROTEASE FAMILY PROTEIN"/>
    <property type="match status" value="1"/>
</dbReference>
<gene>
    <name evidence="5" type="primary">GIP2_1</name>
    <name evidence="5" type="ORF">CASFOL_029649</name>
</gene>
<dbReference type="EMBL" id="JAVIJP010000047">
    <property type="protein sequence ID" value="KAL3626100.1"/>
    <property type="molecule type" value="Genomic_DNA"/>
</dbReference>
<dbReference type="InterPro" id="IPR032861">
    <property type="entry name" value="TAXi_N"/>
</dbReference>
<organism evidence="5 6">
    <name type="scientific">Castilleja foliolosa</name>
    <dbReference type="NCBI Taxonomy" id="1961234"/>
    <lineage>
        <taxon>Eukaryota</taxon>
        <taxon>Viridiplantae</taxon>
        <taxon>Streptophyta</taxon>
        <taxon>Embryophyta</taxon>
        <taxon>Tracheophyta</taxon>
        <taxon>Spermatophyta</taxon>
        <taxon>Magnoliopsida</taxon>
        <taxon>eudicotyledons</taxon>
        <taxon>Gunneridae</taxon>
        <taxon>Pentapetalae</taxon>
        <taxon>asterids</taxon>
        <taxon>lamiids</taxon>
        <taxon>Lamiales</taxon>
        <taxon>Orobanchaceae</taxon>
        <taxon>Pedicularideae</taxon>
        <taxon>Castillejinae</taxon>
        <taxon>Castilleja</taxon>
    </lineage>
</organism>
<comment type="similarity">
    <text evidence="1">Belongs to the peptidase A1 family.</text>
</comment>
<sequence length="371" mass="39915">MTSSFPIFIISLLLIISVSNSQPSFRPDALVLSVRKDASTLQYLTTINQRTPLVPVNLTVHLGGQFLWVDCDNNYVSSTYRPARCRSAQCSLAGSTACGDCFNGPRPGCNNNTCGVFPDNPFTRTATSGELAEDVISVQSTDGSNPGRAVTARNFIFSCAPTFLLNGLARGVTGLAGLGRARIGFPSQFAAAFSFRRKFAICLSSSTGVIFFGDGPYRFLPGLDASASLIYTPLFINPVSTAATFSQGEASTEYFIGVTTIRINNNPISINNTLLTIDSQGNGGTKISTVNPYTLLETSIYRAFSSAYIREAASRNITRVGSVRLRRSMCALVARTLVARGSGRQSRILSCSCGGRMGPFGQSRARTRWFR</sequence>
<reference evidence="6" key="1">
    <citation type="journal article" date="2024" name="IScience">
        <title>Strigolactones Initiate the Formation of Haustorium-like Structures in Castilleja.</title>
        <authorList>
            <person name="Buerger M."/>
            <person name="Peterson D."/>
            <person name="Chory J."/>
        </authorList>
    </citation>
    <scope>NUCLEOTIDE SEQUENCE [LARGE SCALE GENOMIC DNA]</scope>
</reference>
<name>A0ABD3C8F6_9LAMI</name>
<feature type="chain" id="PRO_5044849203" evidence="3">
    <location>
        <begin position="22"/>
        <end position="371"/>
    </location>
</feature>
<dbReference type="SUPFAM" id="SSF50630">
    <property type="entry name" value="Acid proteases"/>
    <property type="match status" value="1"/>
</dbReference>
<dbReference type="Pfam" id="PF14541">
    <property type="entry name" value="TAXi_C"/>
    <property type="match status" value="1"/>
</dbReference>
<feature type="signal peptide" evidence="3">
    <location>
        <begin position="1"/>
        <end position="21"/>
    </location>
</feature>
<dbReference type="Proteomes" id="UP001632038">
    <property type="component" value="Unassembled WGS sequence"/>
</dbReference>
<dbReference type="FunFam" id="2.40.70.10:FF:000045">
    <property type="entry name" value="Basic 7S globulin"/>
    <property type="match status" value="1"/>
</dbReference>
<keyword evidence="6" id="KW-1185">Reference proteome</keyword>
<dbReference type="Pfam" id="PF14543">
    <property type="entry name" value="TAXi_N"/>
    <property type="match status" value="1"/>
</dbReference>
<evidence type="ECO:0000256" key="2">
    <source>
        <dbReference type="ARBA" id="ARBA00022729"/>
    </source>
</evidence>
<dbReference type="InterPro" id="IPR032799">
    <property type="entry name" value="TAXi_C"/>
</dbReference>
<keyword evidence="2 3" id="KW-0732">Signal</keyword>
<protein>
    <submittedName>
        <fullName evidence="5">GLC7-interacting protein 2</fullName>
    </submittedName>
</protein>
<dbReference type="PROSITE" id="PS51767">
    <property type="entry name" value="PEPTIDASE_A1"/>
    <property type="match status" value="1"/>
</dbReference>
<evidence type="ECO:0000256" key="1">
    <source>
        <dbReference type="ARBA" id="ARBA00007447"/>
    </source>
</evidence>
<evidence type="ECO:0000313" key="6">
    <source>
        <dbReference type="Proteomes" id="UP001632038"/>
    </source>
</evidence>
<evidence type="ECO:0000313" key="5">
    <source>
        <dbReference type="EMBL" id="KAL3626100.1"/>
    </source>
</evidence>
<evidence type="ECO:0000256" key="3">
    <source>
        <dbReference type="SAM" id="SignalP"/>
    </source>
</evidence>
<accession>A0ABD3C8F6</accession>
<dbReference type="Gene3D" id="2.40.70.10">
    <property type="entry name" value="Acid Proteases"/>
    <property type="match status" value="2"/>
</dbReference>